<evidence type="ECO:0000256" key="5">
    <source>
        <dbReference type="ARBA" id="ARBA00022741"/>
    </source>
</evidence>
<evidence type="ECO:0000256" key="3">
    <source>
        <dbReference type="ARBA" id="ARBA00022722"/>
    </source>
</evidence>
<evidence type="ECO:0000256" key="1">
    <source>
        <dbReference type="ARBA" id="ARBA00006847"/>
    </source>
</evidence>
<dbReference type="Proteomes" id="UP000051845">
    <property type="component" value="Unassembled WGS sequence"/>
</dbReference>
<dbReference type="InterPro" id="IPR011545">
    <property type="entry name" value="DEAD/DEAH_box_helicase_dom"/>
</dbReference>
<dbReference type="EMBL" id="AYYR01000029">
    <property type="protein sequence ID" value="KRM76359.1"/>
    <property type="molecule type" value="Genomic_DNA"/>
</dbReference>
<evidence type="ECO:0000256" key="7">
    <source>
        <dbReference type="ARBA" id="ARBA00022806"/>
    </source>
</evidence>
<dbReference type="InterPro" id="IPR006483">
    <property type="entry name" value="CRISPR-assoc_Cas3_HD"/>
</dbReference>
<keyword evidence="6" id="KW-0378">Hydrolase</keyword>
<dbReference type="PANTHER" id="PTHR47959">
    <property type="entry name" value="ATP-DEPENDENT RNA HELICASE RHLE-RELATED"/>
    <property type="match status" value="1"/>
</dbReference>
<evidence type="ECO:0000313" key="13">
    <source>
        <dbReference type="EMBL" id="KRM76359.1"/>
    </source>
</evidence>
<dbReference type="CDD" id="cd09641">
    <property type="entry name" value="Cas3''_I"/>
    <property type="match status" value="1"/>
</dbReference>
<evidence type="ECO:0000256" key="9">
    <source>
        <dbReference type="ARBA" id="ARBA00023118"/>
    </source>
</evidence>
<evidence type="ECO:0000256" key="6">
    <source>
        <dbReference type="ARBA" id="ARBA00022801"/>
    </source>
</evidence>
<name>A0A0R2BB46_SECCO</name>
<dbReference type="GO" id="GO:0016787">
    <property type="term" value="F:hydrolase activity"/>
    <property type="evidence" value="ECO:0007669"/>
    <property type="project" value="UniProtKB-KW"/>
</dbReference>
<evidence type="ECO:0000256" key="8">
    <source>
        <dbReference type="ARBA" id="ARBA00022840"/>
    </source>
</evidence>
<dbReference type="InterPro" id="IPR041372">
    <property type="entry name" value="Cas3_C"/>
</dbReference>
<dbReference type="PANTHER" id="PTHR47959:SF16">
    <property type="entry name" value="CRISPR-ASSOCIATED NUCLEASE_HELICASE CAS3-RELATED"/>
    <property type="match status" value="1"/>
</dbReference>
<gene>
    <name evidence="13" type="ORF">FC82_GL001588</name>
</gene>
<comment type="similarity">
    <text evidence="1">In the N-terminal section; belongs to the CRISPR-associated nuclease Cas3-HD family.</text>
</comment>
<keyword evidence="5" id="KW-0547">Nucleotide-binding</keyword>
<dbReference type="Pfam" id="PF18019">
    <property type="entry name" value="Cas3_HD"/>
    <property type="match status" value="1"/>
</dbReference>
<evidence type="ECO:0000256" key="2">
    <source>
        <dbReference type="ARBA" id="ARBA00009046"/>
    </source>
</evidence>
<dbReference type="InterPro" id="IPR027417">
    <property type="entry name" value="P-loop_NTPase"/>
</dbReference>
<keyword evidence="8" id="KW-0067">ATP-binding</keyword>
<dbReference type="GO" id="GO:0005829">
    <property type="term" value="C:cytosol"/>
    <property type="evidence" value="ECO:0007669"/>
    <property type="project" value="TreeGrafter"/>
</dbReference>
<dbReference type="AlphaFoldDB" id="A0A0R2BB46"/>
<dbReference type="NCBIfam" id="TIGR01587">
    <property type="entry name" value="cas3_core"/>
    <property type="match status" value="1"/>
</dbReference>
<evidence type="ECO:0000313" key="14">
    <source>
        <dbReference type="Proteomes" id="UP000051845"/>
    </source>
</evidence>
<evidence type="ECO:0000256" key="10">
    <source>
        <dbReference type="SAM" id="Coils"/>
    </source>
</evidence>
<dbReference type="NCBIfam" id="TIGR01596">
    <property type="entry name" value="cas3_HD"/>
    <property type="match status" value="1"/>
</dbReference>
<dbReference type="STRING" id="33960.TY91_02720"/>
<dbReference type="Gene3D" id="1.10.3210.30">
    <property type="match status" value="1"/>
</dbReference>
<feature type="domain" description="HD Cas3-type" evidence="12">
    <location>
        <begin position="23"/>
        <end position="233"/>
    </location>
</feature>
<feature type="coiled-coil region" evidence="10">
    <location>
        <begin position="750"/>
        <end position="777"/>
    </location>
</feature>
<reference evidence="13 14" key="1">
    <citation type="journal article" date="2015" name="Genome Announc.">
        <title>Expanding the biotechnology potential of lactobacilli through comparative genomics of 213 strains and associated genera.</title>
        <authorList>
            <person name="Sun Z."/>
            <person name="Harris H.M."/>
            <person name="McCann A."/>
            <person name="Guo C."/>
            <person name="Argimon S."/>
            <person name="Zhang W."/>
            <person name="Yang X."/>
            <person name="Jeffery I.B."/>
            <person name="Cooney J.C."/>
            <person name="Kagawa T.F."/>
            <person name="Liu W."/>
            <person name="Song Y."/>
            <person name="Salvetti E."/>
            <person name="Wrobel A."/>
            <person name="Rasinkangas P."/>
            <person name="Parkhill J."/>
            <person name="Rea M.C."/>
            <person name="O'Sullivan O."/>
            <person name="Ritari J."/>
            <person name="Douillard F.P."/>
            <person name="Paul Ross R."/>
            <person name="Yang R."/>
            <person name="Briner A.E."/>
            <person name="Felis G.E."/>
            <person name="de Vos W.M."/>
            <person name="Barrangou R."/>
            <person name="Klaenhammer T.R."/>
            <person name="Caufield P.W."/>
            <person name="Cui Y."/>
            <person name="Zhang H."/>
            <person name="O'Toole P.W."/>
        </authorList>
    </citation>
    <scope>NUCLEOTIDE SEQUENCE [LARGE SCALE GENOMIC DNA]</scope>
    <source>
        <strain evidence="13 14">DSM 20515</strain>
    </source>
</reference>
<dbReference type="Gene3D" id="3.40.50.300">
    <property type="entry name" value="P-loop containing nucleotide triphosphate hydrolases"/>
    <property type="match status" value="2"/>
</dbReference>
<dbReference type="InterPro" id="IPR038257">
    <property type="entry name" value="CRISPR-assoc_Cas3_HD_sf"/>
</dbReference>
<evidence type="ECO:0000256" key="4">
    <source>
        <dbReference type="ARBA" id="ARBA00022723"/>
    </source>
</evidence>
<dbReference type="PROSITE" id="PS51192">
    <property type="entry name" value="HELICASE_ATP_BIND_1"/>
    <property type="match status" value="1"/>
</dbReference>
<dbReference type="InterPro" id="IPR050079">
    <property type="entry name" value="DEAD_box_RNA_helicase"/>
</dbReference>
<keyword evidence="9" id="KW-0051">Antiviral defense</keyword>
<dbReference type="GO" id="GO:0003676">
    <property type="term" value="F:nucleic acid binding"/>
    <property type="evidence" value="ECO:0007669"/>
    <property type="project" value="InterPro"/>
</dbReference>
<feature type="domain" description="Helicase ATP-binding" evidence="11">
    <location>
        <begin position="310"/>
        <end position="512"/>
    </location>
</feature>
<sequence>MIVLVTLTNQATSLWAKKRSEDGEHYWLPLITHLSDTQSTINWLFNHWFSPGQRQLLTQRFSEEDAERLVKFIGFTHDIGKATPVFQTKRSFDGDLGLDAELLEMLIRQGFTGLDDVTLSDSRKSQHARAGEALLDFRGVPESVTAIIGGHHGRPEDSPQTQQIDTYTANYMQVDVAKSEADKTIQQNWQSVQEQLFKYGLSSSGYDSVDEIPDINQPEAVLLEGLLIMADWLASSESLDDSENTPLFPLIGLNQTWSDIDMSSRFRNAISAWYQSGEWVPAQVGIEADPYQKRWGFNARPVQKTMTEAIEKTTDPGMVIIEAPMGLGKTEIALVAAEQLAYKTGCDGIFMGLPTQATSNAMFERVEEWLKKLAKTQNDNFDIKLMHGKAAFNEDYQAIPNASNVDDLGSVVVNSWFAGKKSILSKFTVGTIDNFLLLGLKQKHLFLKHLGLSDKVVILDEVHAYDIYMSQYLYKAVEWLAAYHVPIVILSATLPKKKRNALLEKYYKGKYGKHFKKNVVAPDNWQDNQAYPLLSIFDGKEIKQITDFSGQSDQKALSLQVTRVQADDEEVIHSVLENLQGGGIAGIIVNTVKRAQTLAQLVPQDVPLMVLHSAFLAPDRVARERELEDAIGKHAKRPDKMIVIGTQVLEQSLDIDFDVMYTDIAPMDLILQRAGRLHRHDIERPSKLKNPHLYVMGISGYGDYGDANESIYEKYLLMKTDHYLAKTIELPNDISRLVQAVYDSETDKLVDGLDSAQEKFETDLEKEEKKAKIFQIEAPNLTVSASDDDATIHGWLSRGQRRVDVDEQKANAAVRDIQETLEVILIKHTNNGDFLLTGQNINNVPPVKIAQQVVRLPLAVTPSYRIDQIISDLETQTGNYYPNWQESRWLRGALALPLNEENTAQLDNWRLHYSSKFGLSYEKEDENE</sequence>
<evidence type="ECO:0000259" key="12">
    <source>
        <dbReference type="PROSITE" id="PS51643"/>
    </source>
</evidence>
<dbReference type="SMART" id="SM00487">
    <property type="entry name" value="DEXDc"/>
    <property type="match status" value="1"/>
</dbReference>
<dbReference type="GO" id="GO:0051607">
    <property type="term" value="P:defense response to virus"/>
    <property type="evidence" value="ECO:0007669"/>
    <property type="project" value="UniProtKB-KW"/>
</dbReference>
<dbReference type="PROSITE" id="PS51643">
    <property type="entry name" value="HD_CAS3"/>
    <property type="match status" value="1"/>
</dbReference>
<dbReference type="Pfam" id="PF18395">
    <property type="entry name" value="Cas3_C"/>
    <property type="match status" value="1"/>
</dbReference>
<dbReference type="InterPro" id="IPR054712">
    <property type="entry name" value="Cas3-like_dom"/>
</dbReference>
<proteinExistence type="inferred from homology"/>
<dbReference type="InterPro" id="IPR014001">
    <property type="entry name" value="Helicase_ATP-bd"/>
</dbReference>
<comment type="similarity">
    <text evidence="2">In the central section; belongs to the CRISPR-associated helicase Cas3 family.</text>
</comment>
<dbReference type="CDD" id="cd17930">
    <property type="entry name" value="DEXHc_cas3"/>
    <property type="match status" value="1"/>
</dbReference>
<keyword evidence="10" id="KW-0175">Coiled coil</keyword>
<dbReference type="GO" id="GO:0005524">
    <property type="term" value="F:ATP binding"/>
    <property type="evidence" value="ECO:0007669"/>
    <property type="project" value="UniProtKB-KW"/>
</dbReference>
<dbReference type="Pfam" id="PF22590">
    <property type="entry name" value="Cas3-like_C_2"/>
    <property type="match status" value="1"/>
</dbReference>
<dbReference type="SUPFAM" id="SSF52540">
    <property type="entry name" value="P-loop containing nucleoside triphosphate hydrolases"/>
    <property type="match status" value="1"/>
</dbReference>
<dbReference type="GO" id="GO:0003724">
    <property type="term" value="F:RNA helicase activity"/>
    <property type="evidence" value="ECO:0007669"/>
    <property type="project" value="TreeGrafter"/>
</dbReference>
<accession>A0A0R2BB46</accession>
<keyword evidence="7" id="KW-0347">Helicase</keyword>
<dbReference type="PATRIC" id="fig|1423733.4.peg.1673"/>
<evidence type="ECO:0008006" key="15">
    <source>
        <dbReference type="Google" id="ProtNLM"/>
    </source>
</evidence>
<dbReference type="Pfam" id="PF00270">
    <property type="entry name" value="DEAD"/>
    <property type="match status" value="1"/>
</dbReference>
<keyword evidence="3" id="KW-0540">Nuclease</keyword>
<comment type="caution">
    <text evidence="13">The sequence shown here is derived from an EMBL/GenBank/DDBJ whole genome shotgun (WGS) entry which is preliminary data.</text>
</comment>
<evidence type="ECO:0000259" key="11">
    <source>
        <dbReference type="PROSITE" id="PS51192"/>
    </source>
</evidence>
<dbReference type="GO" id="GO:0046872">
    <property type="term" value="F:metal ion binding"/>
    <property type="evidence" value="ECO:0007669"/>
    <property type="project" value="UniProtKB-KW"/>
</dbReference>
<organism evidence="13 14">
    <name type="scientific">Secundilactobacillus collinoides DSM 20515 = JCM 1123</name>
    <dbReference type="NCBI Taxonomy" id="1423733"/>
    <lineage>
        <taxon>Bacteria</taxon>
        <taxon>Bacillati</taxon>
        <taxon>Bacillota</taxon>
        <taxon>Bacilli</taxon>
        <taxon>Lactobacillales</taxon>
        <taxon>Lactobacillaceae</taxon>
        <taxon>Secundilactobacillus</taxon>
    </lineage>
</organism>
<protein>
    <recommendedName>
        <fullName evidence="15">CRISPR-associated helicase Cas3</fullName>
    </recommendedName>
</protein>
<dbReference type="GO" id="GO:0004518">
    <property type="term" value="F:nuclease activity"/>
    <property type="evidence" value="ECO:0007669"/>
    <property type="project" value="UniProtKB-KW"/>
</dbReference>
<keyword evidence="4" id="KW-0479">Metal-binding</keyword>
<dbReference type="InterPro" id="IPR006474">
    <property type="entry name" value="Helicase_Cas3_CRISPR-ass_core"/>
</dbReference>